<sequence length="73" mass="7792">WQKSAGFDCNDRGKERSSCGASSAGTVENGYKTNGRNTAEIGNIELSKGKCTRTISSFCGHGALCLVRMVVFQ</sequence>
<organism evidence="2 3">
    <name type="scientific">Taxus chinensis</name>
    <name type="common">Chinese yew</name>
    <name type="synonym">Taxus wallichiana var. chinensis</name>
    <dbReference type="NCBI Taxonomy" id="29808"/>
    <lineage>
        <taxon>Eukaryota</taxon>
        <taxon>Viridiplantae</taxon>
        <taxon>Streptophyta</taxon>
        <taxon>Embryophyta</taxon>
        <taxon>Tracheophyta</taxon>
        <taxon>Spermatophyta</taxon>
        <taxon>Pinopsida</taxon>
        <taxon>Pinidae</taxon>
        <taxon>Conifers II</taxon>
        <taxon>Cupressales</taxon>
        <taxon>Taxaceae</taxon>
        <taxon>Taxus</taxon>
    </lineage>
</organism>
<feature type="non-terminal residue" evidence="2">
    <location>
        <position position="1"/>
    </location>
</feature>
<gene>
    <name evidence="2" type="ORF">KI387_025820</name>
</gene>
<feature type="non-terminal residue" evidence="2">
    <location>
        <position position="73"/>
    </location>
</feature>
<keyword evidence="3" id="KW-1185">Reference proteome</keyword>
<accession>A0AA38FW68</accession>
<reference evidence="2 3" key="1">
    <citation type="journal article" date="2021" name="Nat. Plants">
        <title>The Taxus genome provides insights into paclitaxel biosynthesis.</title>
        <authorList>
            <person name="Xiong X."/>
            <person name="Gou J."/>
            <person name="Liao Q."/>
            <person name="Li Y."/>
            <person name="Zhou Q."/>
            <person name="Bi G."/>
            <person name="Li C."/>
            <person name="Du R."/>
            <person name="Wang X."/>
            <person name="Sun T."/>
            <person name="Guo L."/>
            <person name="Liang H."/>
            <person name="Lu P."/>
            <person name="Wu Y."/>
            <person name="Zhang Z."/>
            <person name="Ro D.K."/>
            <person name="Shang Y."/>
            <person name="Huang S."/>
            <person name="Yan J."/>
        </authorList>
    </citation>
    <scope>NUCLEOTIDE SEQUENCE [LARGE SCALE GENOMIC DNA]</scope>
    <source>
        <strain evidence="2">Ta-2019</strain>
    </source>
</reference>
<dbReference type="AlphaFoldDB" id="A0AA38FW68"/>
<evidence type="ECO:0000313" key="3">
    <source>
        <dbReference type="Proteomes" id="UP000824469"/>
    </source>
</evidence>
<dbReference type="Proteomes" id="UP000824469">
    <property type="component" value="Unassembled WGS sequence"/>
</dbReference>
<dbReference type="EMBL" id="JAHRHJ020000006">
    <property type="protein sequence ID" value="KAH9310785.1"/>
    <property type="molecule type" value="Genomic_DNA"/>
</dbReference>
<evidence type="ECO:0000313" key="2">
    <source>
        <dbReference type="EMBL" id="KAH9310785.1"/>
    </source>
</evidence>
<proteinExistence type="predicted"/>
<feature type="region of interest" description="Disordered" evidence="1">
    <location>
        <begin position="1"/>
        <end position="23"/>
    </location>
</feature>
<protein>
    <submittedName>
        <fullName evidence="2">Uncharacterized protein</fullName>
    </submittedName>
</protein>
<name>A0AA38FW68_TAXCH</name>
<comment type="caution">
    <text evidence="2">The sequence shown here is derived from an EMBL/GenBank/DDBJ whole genome shotgun (WGS) entry which is preliminary data.</text>
</comment>
<evidence type="ECO:0000256" key="1">
    <source>
        <dbReference type="SAM" id="MobiDB-lite"/>
    </source>
</evidence>